<dbReference type="Pfam" id="PF06568">
    <property type="entry name" value="YjiS-like"/>
    <property type="match status" value="1"/>
</dbReference>
<keyword evidence="3" id="KW-1185">Reference proteome</keyword>
<dbReference type="EMBL" id="JACHFJ010000003">
    <property type="protein sequence ID" value="MBB5372780.1"/>
    <property type="molecule type" value="Genomic_DNA"/>
</dbReference>
<dbReference type="RefSeq" id="WP_221246637.1">
    <property type="nucleotide sequence ID" value="NZ_JACHFJ010000003.1"/>
</dbReference>
<sequence length="77" mass="8779">MSATIHNHTTLGKLGALVFARQTPIMDAERHDTLVNRFRAWRERRAVAAELHRLSDRCLADIGLTRQGIDEMLRAAR</sequence>
<evidence type="ECO:0000259" key="1">
    <source>
        <dbReference type="Pfam" id="PF06568"/>
    </source>
</evidence>
<reference evidence="2 3" key="1">
    <citation type="submission" date="2020-08" db="EMBL/GenBank/DDBJ databases">
        <title>Genomic Encyclopedia of Type Strains, Phase IV (KMG-IV): sequencing the most valuable type-strain genomes for metagenomic binning, comparative biology and taxonomic classification.</title>
        <authorList>
            <person name="Goeker M."/>
        </authorList>
    </citation>
    <scope>NUCLEOTIDE SEQUENCE [LARGE SCALE GENOMIC DNA]</scope>
    <source>
        <strain evidence="2 3">DSM 27026</strain>
    </source>
</reference>
<dbReference type="InterPro" id="IPR009506">
    <property type="entry name" value="YjiS-like"/>
</dbReference>
<dbReference type="AlphaFoldDB" id="A0A840VMU4"/>
<evidence type="ECO:0000313" key="2">
    <source>
        <dbReference type="EMBL" id="MBB5372780.1"/>
    </source>
</evidence>
<organism evidence="2 3">
    <name type="scientific">Acidocella aromatica</name>
    <dbReference type="NCBI Taxonomy" id="1303579"/>
    <lineage>
        <taxon>Bacteria</taxon>
        <taxon>Pseudomonadati</taxon>
        <taxon>Pseudomonadota</taxon>
        <taxon>Alphaproteobacteria</taxon>
        <taxon>Acetobacterales</taxon>
        <taxon>Acidocellaceae</taxon>
        <taxon>Acidocella</taxon>
    </lineage>
</organism>
<gene>
    <name evidence="2" type="ORF">HNP71_001031</name>
</gene>
<dbReference type="Proteomes" id="UP000553706">
    <property type="component" value="Unassembled WGS sequence"/>
</dbReference>
<feature type="domain" description="YjiS-like" evidence="1">
    <location>
        <begin position="34"/>
        <end position="67"/>
    </location>
</feature>
<accession>A0A840VMU4</accession>
<proteinExistence type="predicted"/>
<protein>
    <submittedName>
        <fullName evidence="2">Uncharacterized protein YjiS (DUF1127 family)</fullName>
    </submittedName>
</protein>
<evidence type="ECO:0000313" key="3">
    <source>
        <dbReference type="Proteomes" id="UP000553706"/>
    </source>
</evidence>
<name>A0A840VMU4_9PROT</name>
<comment type="caution">
    <text evidence="2">The sequence shown here is derived from an EMBL/GenBank/DDBJ whole genome shotgun (WGS) entry which is preliminary data.</text>
</comment>